<dbReference type="Pfam" id="PF25849">
    <property type="entry name" value="PelX_N"/>
    <property type="match status" value="1"/>
</dbReference>
<dbReference type="InterPro" id="IPR011050">
    <property type="entry name" value="Pectin_lyase_fold/virulence"/>
</dbReference>
<keyword evidence="6" id="KW-0106">Calcium</keyword>
<feature type="domain" description="Right handed beta helix" evidence="9">
    <location>
        <begin position="497"/>
        <end position="682"/>
    </location>
</feature>
<comment type="cofactor">
    <cofactor evidence="1">
        <name>Ca(2+)</name>
        <dbReference type="ChEBI" id="CHEBI:29108"/>
    </cofactor>
</comment>
<name>A0A4Q8A933_9MICC</name>
<dbReference type="InterPro" id="IPR012334">
    <property type="entry name" value="Pectin_lyas_fold"/>
</dbReference>
<dbReference type="InterPro" id="IPR058863">
    <property type="entry name" value="PelX-like_Ig"/>
</dbReference>
<dbReference type="InterPro" id="IPR039448">
    <property type="entry name" value="Beta_helix"/>
</dbReference>
<gene>
    <name evidence="12" type="ORF">EV380_0124</name>
</gene>
<reference evidence="12 13" key="1">
    <citation type="submission" date="2019-02" db="EMBL/GenBank/DDBJ databases">
        <title>Sequencing the genomes of 1000 actinobacteria strains.</title>
        <authorList>
            <person name="Klenk H.-P."/>
        </authorList>
    </citation>
    <scope>NUCLEOTIDE SEQUENCE [LARGE SCALE GENOMIC DNA]</scope>
    <source>
        <strain evidence="12 13">DSM 17364</strain>
    </source>
</reference>
<dbReference type="Pfam" id="PF25850">
    <property type="entry name" value="PelX_Ig"/>
    <property type="match status" value="1"/>
</dbReference>
<dbReference type="AlphaFoldDB" id="A0A4Q8A933"/>
<keyword evidence="4" id="KW-0479">Metal-binding</keyword>
<evidence type="ECO:0000256" key="5">
    <source>
        <dbReference type="ARBA" id="ARBA00022729"/>
    </source>
</evidence>
<keyword evidence="13" id="KW-1185">Reference proteome</keyword>
<comment type="subcellular location">
    <subcellularLocation>
        <location evidence="2">Secreted</location>
    </subcellularLocation>
</comment>
<accession>A0A4Q8A933</accession>
<protein>
    <submittedName>
        <fullName evidence="12">Parallel beta helix pectate lyase-like protein</fullName>
    </submittedName>
</protein>
<keyword evidence="5" id="KW-0732">Signal</keyword>
<dbReference type="Proteomes" id="UP000292685">
    <property type="component" value="Unassembled WGS sequence"/>
</dbReference>
<comment type="similarity">
    <text evidence="8">Belongs to the polysaccharide lyase 9 family.</text>
</comment>
<evidence type="ECO:0000256" key="3">
    <source>
        <dbReference type="ARBA" id="ARBA00022525"/>
    </source>
</evidence>
<feature type="domain" description="Pectate disaccharide-lyase-like N-terminal" evidence="10">
    <location>
        <begin position="69"/>
        <end position="306"/>
    </location>
</feature>
<evidence type="ECO:0000313" key="12">
    <source>
        <dbReference type="EMBL" id="RZU60582.1"/>
    </source>
</evidence>
<dbReference type="GO" id="GO:0016837">
    <property type="term" value="F:carbon-oxygen lyase activity, acting on polysaccharides"/>
    <property type="evidence" value="ECO:0007669"/>
    <property type="project" value="TreeGrafter"/>
</dbReference>
<dbReference type="SUPFAM" id="SSF51126">
    <property type="entry name" value="Pectin lyase-like"/>
    <property type="match status" value="1"/>
</dbReference>
<evidence type="ECO:0000259" key="9">
    <source>
        <dbReference type="Pfam" id="PF13229"/>
    </source>
</evidence>
<evidence type="ECO:0000256" key="7">
    <source>
        <dbReference type="ARBA" id="ARBA00023239"/>
    </source>
</evidence>
<evidence type="ECO:0000259" key="11">
    <source>
        <dbReference type="Pfam" id="PF25850"/>
    </source>
</evidence>
<dbReference type="Pfam" id="PF13229">
    <property type="entry name" value="Beta_helix"/>
    <property type="match status" value="1"/>
</dbReference>
<dbReference type="PANTHER" id="PTHR40088">
    <property type="entry name" value="PECTATE LYASE (EUROFUNG)"/>
    <property type="match status" value="1"/>
</dbReference>
<evidence type="ECO:0000256" key="6">
    <source>
        <dbReference type="ARBA" id="ARBA00022837"/>
    </source>
</evidence>
<dbReference type="InterPro" id="IPR052052">
    <property type="entry name" value="Polysaccharide_Lyase_9"/>
</dbReference>
<dbReference type="GO" id="GO:0005576">
    <property type="term" value="C:extracellular region"/>
    <property type="evidence" value="ECO:0007669"/>
    <property type="project" value="UniProtKB-SubCell"/>
</dbReference>
<evidence type="ECO:0000256" key="2">
    <source>
        <dbReference type="ARBA" id="ARBA00004613"/>
    </source>
</evidence>
<evidence type="ECO:0000256" key="8">
    <source>
        <dbReference type="ARBA" id="ARBA00038263"/>
    </source>
</evidence>
<dbReference type="InterPro" id="IPR058953">
    <property type="entry name" value="PelX-like_N"/>
</dbReference>
<evidence type="ECO:0000313" key="13">
    <source>
        <dbReference type="Proteomes" id="UP000292685"/>
    </source>
</evidence>
<keyword evidence="3" id="KW-0964">Secreted</keyword>
<dbReference type="GO" id="GO:0046872">
    <property type="term" value="F:metal ion binding"/>
    <property type="evidence" value="ECO:0007669"/>
    <property type="project" value="UniProtKB-KW"/>
</dbReference>
<comment type="caution">
    <text evidence="12">The sequence shown here is derived from an EMBL/GenBank/DDBJ whole genome shotgun (WGS) entry which is preliminary data.</text>
</comment>
<proteinExistence type="inferred from homology"/>
<evidence type="ECO:0000256" key="4">
    <source>
        <dbReference type="ARBA" id="ARBA00022723"/>
    </source>
</evidence>
<evidence type="ECO:0000256" key="1">
    <source>
        <dbReference type="ARBA" id="ARBA00001913"/>
    </source>
</evidence>
<evidence type="ECO:0000259" key="10">
    <source>
        <dbReference type="Pfam" id="PF25849"/>
    </source>
</evidence>
<feature type="domain" description="Pectate disaccharide-lyase-like central Ig-like" evidence="11">
    <location>
        <begin position="325"/>
        <end position="403"/>
    </location>
</feature>
<keyword evidence="7 12" id="KW-0456">Lyase</keyword>
<organism evidence="12 13">
    <name type="scientific">Zhihengliuella halotolerans</name>
    <dbReference type="NCBI Taxonomy" id="370736"/>
    <lineage>
        <taxon>Bacteria</taxon>
        <taxon>Bacillati</taxon>
        <taxon>Actinomycetota</taxon>
        <taxon>Actinomycetes</taxon>
        <taxon>Micrococcales</taxon>
        <taxon>Micrococcaceae</taxon>
        <taxon>Zhihengliuella</taxon>
    </lineage>
</organism>
<dbReference type="Gene3D" id="2.160.20.10">
    <property type="entry name" value="Single-stranded right-handed beta-helix, Pectin lyase-like"/>
    <property type="match status" value="1"/>
</dbReference>
<dbReference type="EMBL" id="SHLA01000001">
    <property type="protein sequence ID" value="RZU60582.1"/>
    <property type="molecule type" value="Genomic_DNA"/>
</dbReference>
<dbReference type="PANTHER" id="PTHR40088:SF1">
    <property type="entry name" value="PECTATE LYASE PEL9"/>
    <property type="match status" value="1"/>
</dbReference>
<sequence length="807" mass="85071">MRVTHRLKWRLTRFITHHTLQRSELMAHARLTTTRVLAAAGTLALAGAVLVPAPASATTNSTADPVFDQITFGQSTDLNFSANVLPEKVGVNHAEPSSPGTIDGEIFMESRGGKLAPGHDGLTFYYVDLDPREQNFVLEADVVVHQLGPETGANPSGQEGAGLMVRDVNGGARQDPMVDGFEEVPAASNYAATAVLRDGANAMTRTGETEPWGTVEATRSVQKFASGGDYGLTIGEPVTMRLERTDDTFVMSTTYEGTGQPETFTRELVGADWVQDIDPDNMTVGFFASRNVAATFSNASLTLSDADTQPRPVEPEPVAPVSFDLRAPAHSGAAAYPLAATASHDGEVLVSVDGAVAEALPATAGEEITTELTLPAGSSTVEAVFTPSEGPSADSITRAVDVNVRLFDAGAPLLASPDGSPAGDGTAGSPLDIATAVAYVQPGQSVELLEGVYTPSHRIEISAAYSGTEGARKTLTAHDGGEVTIDGRGALPQIIRLDADHWEVAGLRLTDAASNGMRVSGSNNLIDSMVFNDNGDTGFQLTGSGPRENWPADNLISNSESHDNRDASDINADGFAAKLGVGPGNVFRANIAHHNIDDGWDLYNRTNEGANFPITLEGNVAYSNGKLSNGYREDGTSGSGFKVGGEGLPVAHVLSGNLAYDNNMDGFTDNFNPGRLEVTGNTAVDNKRYNFIFRINPYFAPEEQGVFRNNLSLRSAAGDADVVSGDVDATNAFFDGRRSVTTGGKRVVPQRDVMSLEQPAGFERNDDGAIDHGDFARPFFKSFLTDAGVDGGHIGAVIPAERPGRGR</sequence>